<evidence type="ECO:0000256" key="4">
    <source>
        <dbReference type="PIRSR" id="PIRSR606539-1"/>
    </source>
</evidence>
<dbReference type="Gene3D" id="3.40.1110.10">
    <property type="entry name" value="Calcium-transporting ATPase, cytoplasmic domain N"/>
    <property type="match status" value="1"/>
</dbReference>
<dbReference type="SUPFAM" id="SSF81660">
    <property type="entry name" value="Metal cation-transporting ATPase, ATP-binding domain N"/>
    <property type="match status" value="1"/>
</dbReference>
<comment type="catalytic activity">
    <reaction evidence="7">
        <text>ATP + H2O + phospholipidSide 1 = ADP + phosphate + phospholipidSide 2.</text>
        <dbReference type="EC" id="7.6.2.1"/>
    </reaction>
</comment>
<feature type="binding site" evidence="5">
    <location>
        <position position="329"/>
    </location>
    <ligand>
        <name>ATP</name>
        <dbReference type="ChEBI" id="CHEBI:30616"/>
    </ligand>
</feature>
<comment type="subcellular location">
    <subcellularLocation>
        <location evidence="7">Membrane</location>
        <topology evidence="7">Multi-pass membrane protein</topology>
    </subcellularLocation>
</comment>
<dbReference type="InterPro" id="IPR023299">
    <property type="entry name" value="ATPase_P-typ_cyto_dom_N"/>
</dbReference>
<feature type="binding site" evidence="5">
    <location>
        <position position="327"/>
    </location>
    <ligand>
        <name>ATP</name>
        <dbReference type="ChEBI" id="CHEBI:30616"/>
    </ligand>
</feature>
<dbReference type="AlphaFoldDB" id="A0A8D2KW78"/>
<keyword evidence="5 7" id="KW-0547">Nucleotide-binding</keyword>
<dbReference type="GO" id="GO:0000287">
    <property type="term" value="F:magnesium ion binding"/>
    <property type="evidence" value="ECO:0007669"/>
    <property type="project" value="UniProtKB-UniRule"/>
</dbReference>
<feature type="binding site" evidence="5">
    <location>
        <position position="592"/>
    </location>
    <ligand>
        <name>ATP</name>
        <dbReference type="ChEBI" id="CHEBI:30616"/>
    </ligand>
</feature>
<keyword evidence="10" id="KW-1185">Reference proteome</keyword>
<feature type="binding site" evidence="6">
    <location>
        <position position="327"/>
    </location>
    <ligand>
        <name>Mg(2+)</name>
        <dbReference type="ChEBI" id="CHEBI:18420"/>
    </ligand>
</feature>
<sequence>MYEQFHQMSNLYFLIIILLQTIPPISTLPWFALLFPLVLLLGIRGIRDLIDDVVSMLLLLALMLPDLLVKRCVPWQKRRAADLLLLSSSEPNSLCYVETMDIDGETNLKYRQAPLVTHELLASGKSMAAFDGKVMCDEPNSRMHSFVGTLEWHGEMYSLDNEKLLLRGCRIRNTEVCYGLVIYAGEKVRPGWRAIFNDKTVCDCLCPGLLYFSPQITVALVLASLGLAVGSGVWANKFYQEHSYLFAFYDQNSAIKYAFFAFWGFLILLSLVIPMSMLITFEFIYLVNSCFINWDLEMYYAPKDTPAKARSTSLNDQLGQIEFVFSDKTGTLTQNIMSFKKCCINGTIYGNAGSSISMEGEPTTSKYWDRKLEFYNASLLDTIQRDGNPLVREFLRLLALCHTVMVEEKDILYQAASPDEEALVMAARNMGYVFLSRTPESITISELGVERTYEVLALLDFNSVRKRMSILVRDPEGHIKLYTKGADTVILERLHFFFVLALCCLLSQSFAAETLRTLCLATREVDEQEYALWSKNHHDNPFLADFRLFLAPLPGLLFQLLGATAIEDKLQDGVPETIQLLKRGDIKVWVLTGDKQGMECIKLTAHF</sequence>
<dbReference type="PANTHER" id="PTHR24092">
    <property type="entry name" value="PROBABLE PHOSPHOLIPID-TRANSPORTING ATPASE"/>
    <property type="match status" value="1"/>
</dbReference>
<reference evidence="9" key="1">
    <citation type="submission" date="2025-08" db="UniProtKB">
        <authorList>
            <consortium name="Ensembl"/>
        </authorList>
    </citation>
    <scope>IDENTIFICATION</scope>
</reference>
<feature type="transmembrane region" description="Helical" evidence="7">
    <location>
        <begin position="216"/>
        <end position="235"/>
    </location>
</feature>
<evidence type="ECO:0000256" key="5">
    <source>
        <dbReference type="PIRSR" id="PIRSR606539-2"/>
    </source>
</evidence>
<feature type="binding site" evidence="5">
    <location>
        <position position="461"/>
    </location>
    <ligand>
        <name>ATP</name>
        <dbReference type="ChEBI" id="CHEBI:30616"/>
    </ligand>
</feature>
<proteinExistence type="inferred from homology"/>
<feature type="binding site" evidence="5">
    <location>
        <position position="328"/>
    </location>
    <ligand>
        <name>ATP</name>
        <dbReference type="ChEBI" id="CHEBI:30616"/>
    </ligand>
</feature>
<dbReference type="InterPro" id="IPR018303">
    <property type="entry name" value="ATPase_P-typ_P_site"/>
</dbReference>
<keyword evidence="5 7" id="KW-0067">ATP-binding</keyword>
<dbReference type="PROSITE" id="PS00154">
    <property type="entry name" value="ATPASE_E1_E2"/>
    <property type="match status" value="1"/>
</dbReference>
<feature type="domain" description="P-type ATPase N-terminal" evidence="8">
    <location>
        <begin position="1"/>
        <end position="32"/>
    </location>
</feature>
<feature type="binding site" evidence="5">
    <location>
        <position position="484"/>
    </location>
    <ligand>
        <name>ATP</name>
        <dbReference type="ChEBI" id="CHEBI:30616"/>
    </ligand>
</feature>
<organism evidence="9 10">
    <name type="scientific">Varanus komodoensis</name>
    <name type="common">Komodo dragon</name>
    <dbReference type="NCBI Taxonomy" id="61221"/>
    <lineage>
        <taxon>Eukaryota</taxon>
        <taxon>Metazoa</taxon>
        <taxon>Chordata</taxon>
        <taxon>Craniata</taxon>
        <taxon>Vertebrata</taxon>
        <taxon>Euteleostomi</taxon>
        <taxon>Lepidosauria</taxon>
        <taxon>Squamata</taxon>
        <taxon>Bifurcata</taxon>
        <taxon>Unidentata</taxon>
        <taxon>Episquamata</taxon>
        <taxon>Toxicofera</taxon>
        <taxon>Anguimorpha</taxon>
        <taxon>Paleoanguimorpha</taxon>
        <taxon>Varanoidea</taxon>
        <taxon>Varanidae</taxon>
        <taxon>Varanus</taxon>
    </lineage>
</organism>
<dbReference type="Pfam" id="PF13246">
    <property type="entry name" value="Cation_ATPase"/>
    <property type="match status" value="1"/>
</dbReference>
<feature type="binding site" evidence="5">
    <location>
        <position position="594"/>
    </location>
    <ligand>
        <name>ATP</name>
        <dbReference type="ChEBI" id="CHEBI:30616"/>
    </ligand>
</feature>
<evidence type="ECO:0000256" key="3">
    <source>
        <dbReference type="ARBA" id="ARBA00023136"/>
    </source>
</evidence>
<feature type="binding site" evidence="5">
    <location>
        <position position="593"/>
    </location>
    <ligand>
        <name>ATP</name>
        <dbReference type="ChEBI" id="CHEBI:30616"/>
    </ligand>
</feature>
<dbReference type="InterPro" id="IPR032631">
    <property type="entry name" value="P-type_ATPase_N"/>
</dbReference>
<dbReference type="GO" id="GO:0005802">
    <property type="term" value="C:trans-Golgi network"/>
    <property type="evidence" value="ECO:0007669"/>
    <property type="project" value="TreeGrafter"/>
</dbReference>
<comment type="cofactor">
    <cofactor evidence="6">
        <name>Mg(2+)</name>
        <dbReference type="ChEBI" id="CHEBI:18420"/>
    </cofactor>
</comment>
<feature type="binding site" evidence="5">
    <location>
        <position position="516"/>
    </location>
    <ligand>
        <name>ATP</name>
        <dbReference type="ChEBI" id="CHEBI:30616"/>
    </ligand>
</feature>
<keyword evidence="3 7" id="KW-0472">Membrane</keyword>
<keyword evidence="1 7" id="KW-0812">Transmembrane</keyword>
<feature type="transmembrane region" description="Helical" evidence="7">
    <location>
        <begin position="12"/>
        <end position="41"/>
    </location>
</feature>
<dbReference type="GO" id="GO:0140326">
    <property type="term" value="F:ATPase-coupled intramembrane lipid transporter activity"/>
    <property type="evidence" value="ECO:0007669"/>
    <property type="project" value="UniProtKB-EC"/>
</dbReference>
<dbReference type="InterPro" id="IPR006539">
    <property type="entry name" value="P-type_ATPase_IV"/>
</dbReference>
<dbReference type="GO" id="GO:0007030">
    <property type="term" value="P:Golgi organization"/>
    <property type="evidence" value="ECO:0007669"/>
    <property type="project" value="TreeGrafter"/>
</dbReference>
<protein>
    <recommendedName>
        <fullName evidence="7">Phospholipid-transporting ATPase</fullName>
        <ecNumber evidence="7">7.6.2.1</ecNumber>
    </recommendedName>
</protein>
<comment type="similarity">
    <text evidence="7">Belongs to the cation transport ATPase (P-type) (TC 3.A.3) family. Type IV subfamily.</text>
</comment>
<name>A0A8D2KW78_VARKO</name>
<dbReference type="SUPFAM" id="SSF56784">
    <property type="entry name" value="HAD-like"/>
    <property type="match status" value="1"/>
</dbReference>
<evidence type="ECO:0000313" key="9">
    <source>
        <dbReference type="Ensembl" id="ENSVKKP00000011688.1"/>
    </source>
</evidence>
<dbReference type="Proteomes" id="UP000694545">
    <property type="component" value="Unplaced"/>
</dbReference>
<reference evidence="9" key="2">
    <citation type="submission" date="2025-09" db="UniProtKB">
        <authorList>
            <consortium name="Ensembl"/>
        </authorList>
    </citation>
    <scope>IDENTIFICATION</scope>
</reference>
<dbReference type="GO" id="GO:0005524">
    <property type="term" value="F:ATP binding"/>
    <property type="evidence" value="ECO:0007669"/>
    <property type="project" value="UniProtKB-UniRule"/>
</dbReference>
<feature type="binding site" evidence="6">
    <location>
        <position position="329"/>
    </location>
    <ligand>
        <name>Mg(2+)</name>
        <dbReference type="ChEBI" id="CHEBI:18420"/>
    </ligand>
</feature>
<feature type="active site" description="4-aspartylphosphate intermediate" evidence="4">
    <location>
        <position position="327"/>
    </location>
</feature>
<comment type="caution">
    <text evidence="7">Lacks conserved residue(s) required for the propagation of feature annotation.</text>
</comment>
<keyword evidence="2 7" id="KW-1133">Transmembrane helix</keyword>
<dbReference type="EC" id="7.6.2.1" evidence="7"/>
<dbReference type="Ensembl" id="ENSVKKT00000011967.1">
    <property type="protein sequence ID" value="ENSVKKP00000011688.1"/>
    <property type="gene ID" value="ENSVKKG00000008132.1"/>
</dbReference>
<evidence type="ECO:0000256" key="7">
    <source>
        <dbReference type="RuleBase" id="RU362033"/>
    </source>
</evidence>
<evidence type="ECO:0000259" key="8">
    <source>
        <dbReference type="Pfam" id="PF16209"/>
    </source>
</evidence>
<dbReference type="Pfam" id="PF16209">
    <property type="entry name" value="PhoLip_ATPase_N"/>
    <property type="match status" value="1"/>
</dbReference>
<dbReference type="InterPro" id="IPR036412">
    <property type="entry name" value="HAD-like_sf"/>
</dbReference>
<evidence type="ECO:0000256" key="2">
    <source>
        <dbReference type="ARBA" id="ARBA00022989"/>
    </source>
</evidence>
<keyword evidence="6" id="KW-0479">Metal-binding</keyword>
<accession>A0A8D2KW78</accession>
<dbReference type="PANTHER" id="PTHR24092:SF78">
    <property type="entry name" value="PHOSPHOLIPID-TRANSPORTING ATPASE IK"/>
    <property type="match status" value="1"/>
</dbReference>
<feature type="binding site" evidence="5">
    <location>
        <position position="420"/>
    </location>
    <ligand>
        <name>ATP</name>
        <dbReference type="ChEBI" id="CHEBI:30616"/>
    </ligand>
</feature>
<dbReference type="GO" id="GO:0005886">
    <property type="term" value="C:plasma membrane"/>
    <property type="evidence" value="ECO:0007669"/>
    <property type="project" value="TreeGrafter"/>
</dbReference>
<keyword evidence="6 7" id="KW-0460">Magnesium</keyword>
<dbReference type="GO" id="GO:0045332">
    <property type="term" value="P:phospholipid translocation"/>
    <property type="evidence" value="ECO:0007669"/>
    <property type="project" value="TreeGrafter"/>
</dbReference>
<evidence type="ECO:0000256" key="6">
    <source>
        <dbReference type="PIRSR" id="PIRSR606539-3"/>
    </source>
</evidence>
<keyword evidence="7" id="KW-1278">Translocase</keyword>
<dbReference type="NCBIfam" id="TIGR01652">
    <property type="entry name" value="ATPase-Plipid"/>
    <property type="match status" value="1"/>
</dbReference>
<evidence type="ECO:0000313" key="10">
    <source>
        <dbReference type="Proteomes" id="UP000694545"/>
    </source>
</evidence>
<feature type="transmembrane region" description="Helical" evidence="7">
    <location>
        <begin position="255"/>
        <end position="279"/>
    </location>
</feature>
<evidence type="ECO:0000256" key="1">
    <source>
        <dbReference type="ARBA" id="ARBA00022692"/>
    </source>
</evidence>